<protein>
    <recommendedName>
        <fullName evidence="7">Phosphoglycerate mutase</fullName>
    </recommendedName>
</protein>
<dbReference type="AlphaFoldDB" id="A0A1F5NWG2"/>
<dbReference type="Gene3D" id="3.40.50.1240">
    <property type="entry name" value="Phosphoglycerate mutase-like"/>
    <property type="match status" value="1"/>
</dbReference>
<feature type="transmembrane region" description="Helical" evidence="4">
    <location>
        <begin position="30"/>
        <end position="49"/>
    </location>
</feature>
<dbReference type="PANTHER" id="PTHR46517:SF1">
    <property type="entry name" value="FRUCTOSE-2,6-BISPHOSPHATASE TIGAR"/>
    <property type="match status" value="1"/>
</dbReference>
<dbReference type="EMBL" id="MFEL01000003">
    <property type="protein sequence ID" value="OGE81862.1"/>
    <property type="molecule type" value="Genomic_DNA"/>
</dbReference>
<evidence type="ECO:0000313" key="5">
    <source>
        <dbReference type="EMBL" id="OGE81862.1"/>
    </source>
</evidence>
<organism evidence="5 6">
    <name type="scientific">Candidatus Doudnabacteria bacterium RIFCSPHIGHO2_01_FULL_46_24</name>
    <dbReference type="NCBI Taxonomy" id="1817825"/>
    <lineage>
        <taxon>Bacteria</taxon>
        <taxon>Candidatus Doudnaibacteriota</taxon>
    </lineage>
</organism>
<gene>
    <name evidence="5" type="ORF">A2720_03305</name>
</gene>
<evidence type="ECO:0008006" key="7">
    <source>
        <dbReference type="Google" id="ProtNLM"/>
    </source>
</evidence>
<dbReference type="Pfam" id="PF00300">
    <property type="entry name" value="His_Phos_1"/>
    <property type="match status" value="1"/>
</dbReference>
<evidence type="ECO:0000256" key="3">
    <source>
        <dbReference type="PIRSR" id="PIRSR613078-2"/>
    </source>
</evidence>
<feature type="binding site" evidence="3">
    <location>
        <position position="122"/>
    </location>
    <ligand>
        <name>substrate</name>
    </ligand>
</feature>
<keyword evidence="4" id="KW-0812">Transmembrane</keyword>
<dbReference type="SMART" id="SM00855">
    <property type="entry name" value="PGAM"/>
    <property type="match status" value="1"/>
</dbReference>
<dbReference type="CDD" id="cd07067">
    <property type="entry name" value="HP_PGM_like"/>
    <property type="match status" value="1"/>
</dbReference>
<keyword evidence="4" id="KW-0472">Membrane</keyword>
<feature type="active site" description="Proton donor/acceptor" evidence="2">
    <location>
        <position position="145"/>
    </location>
</feature>
<keyword evidence="1" id="KW-0378">Hydrolase</keyword>
<dbReference type="GO" id="GO:0043456">
    <property type="term" value="P:regulation of pentose-phosphate shunt"/>
    <property type="evidence" value="ECO:0007669"/>
    <property type="project" value="TreeGrafter"/>
</dbReference>
<reference evidence="5 6" key="1">
    <citation type="journal article" date="2016" name="Nat. Commun.">
        <title>Thousands of microbial genomes shed light on interconnected biogeochemical processes in an aquifer system.</title>
        <authorList>
            <person name="Anantharaman K."/>
            <person name="Brown C.T."/>
            <person name="Hug L.A."/>
            <person name="Sharon I."/>
            <person name="Castelle C.J."/>
            <person name="Probst A.J."/>
            <person name="Thomas B.C."/>
            <person name="Singh A."/>
            <person name="Wilkins M.J."/>
            <person name="Karaoz U."/>
            <person name="Brodie E.L."/>
            <person name="Williams K.H."/>
            <person name="Hubbard S.S."/>
            <person name="Banfield J.F."/>
        </authorList>
    </citation>
    <scope>NUCLEOTIDE SEQUENCE [LARGE SCALE GENOMIC DNA]</scope>
</reference>
<dbReference type="Proteomes" id="UP000178892">
    <property type="component" value="Unassembled WGS sequence"/>
</dbReference>
<dbReference type="InterPro" id="IPR029033">
    <property type="entry name" value="His_PPase_superfam"/>
</dbReference>
<dbReference type="GO" id="GO:0005829">
    <property type="term" value="C:cytosol"/>
    <property type="evidence" value="ECO:0007669"/>
    <property type="project" value="TreeGrafter"/>
</dbReference>
<accession>A0A1F5NWG2</accession>
<keyword evidence="4" id="KW-1133">Transmembrane helix</keyword>
<name>A0A1F5NWG2_9BACT</name>
<dbReference type="GO" id="GO:0004331">
    <property type="term" value="F:fructose-2,6-bisphosphate 2-phosphatase activity"/>
    <property type="evidence" value="ECO:0007669"/>
    <property type="project" value="TreeGrafter"/>
</dbReference>
<dbReference type="PANTHER" id="PTHR46517">
    <property type="entry name" value="FRUCTOSE-2,6-BISPHOSPHATASE TIGAR"/>
    <property type="match status" value="1"/>
</dbReference>
<evidence type="ECO:0000256" key="4">
    <source>
        <dbReference type="SAM" id="Phobius"/>
    </source>
</evidence>
<evidence type="ECO:0000256" key="2">
    <source>
        <dbReference type="PIRSR" id="PIRSR613078-1"/>
    </source>
</evidence>
<evidence type="ECO:0000313" key="6">
    <source>
        <dbReference type="Proteomes" id="UP000178892"/>
    </source>
</evidence>
<feature type="active site" description="Tele-phosphohistidine intermediate" evidence="2">
    <location>
        <position position="73"/>
    </location>
</feature>
<sequence length="243" mass="27885">MTPKVKKVVGIGLIIAGVLALITPLTPGSWLIFIGLGFLGVRLTLWGWLKRWRRRLWIKIFKRMAVHITYFVHGSTLDNEKGISSGWSDPSLSKLGVAQSRRLKELIAQKKFDAVFCSDLKRAQETAHLVFEGSMPIQTDQRLRECNYGKYNGQPSTIVEQMQTNNIYQRFPEGESYEDVKKRVGEFLRFLRKNYAGKSVVVVSHKAPQLSLDVLIKSKTWEQAFADDWRHTASWQPGWDYVV</sequence>
<proteinExistence type="predicted"/>
<dbReference type="InterPro" id="IPR051695">
    <property type="entry name" value="Phosphoglycerate_Mutase"/>
</dbReference>
<dbReference type="SUPFAM" id="SSF53254">
    <property type="entry name" value="Phosphoglycerate mutase-like"/>
    <property type="match status" value="1"/>
</dbReference>
<feature type="binding site" evidence="3">
    <location>
        <begin position="145"/>
        <end position="148"/>
    </location>
    <ligand>
        <name>substrate</name>
    </ligand>
</feature>
<dbReference type="GO" id="GO:0045820">
    <property type="term" value="P:negative regulation of glycolytic process"/>
    <property type="evidence" value="ECO:0007669"/>
    <property type="project" value="TreeGrafter"/>
</dbReference>
<dbReference type="STRING" id="1817825.A2720_03305"/>
<comment type="caution">
    <text evidence="5">The sequence shown here is derived from an EMBL/GenBank/DDBJ whole genome shotgun (WGS) entry which is preliminary data.</text>
</comment>
<dbReference type="InterPro" id="IPR013078">
    <property type="entry name" value="His_Pase_superF_clade-1"/>
</dbReference>
<evidence type="ECO:0000256" key="1">
    <source>
        <dbReference type="ARBA" id="ARBA00022801"/>
    </source>
</evidence>